<gene>
    <name evidence="1" type="ORF">LOK49_LG12G00335</name>
</gene>
<accession>A0ACC0FNP9</accession>
<keyword evidence="2" id="KW-1185">Reference proteome</keyword>
<organism evidence="1 2">
    <name type="scientific">Camellia lanceoleosa</name>
    <dbReference type="NCBI Taxonomy" id="1840588"/>
    <lineage>
        <taxon>Eukaryota</taxon>
        <taxon>Viridiplantae</taxon>
        <taxon>Streptophyta</taxon>
        <taxon>Embryophyta</taxon>
        <taxon>Tracheophyta</taxon>
        <taxon>Spermatophyta</taxon>
        <taxon>Magnoliopsida</taxon>
        <taxon>eudicotyledons</taxon>
        <taxon>Gunneridae</taxon>
        <taxon>Pentapetalae</taxon>
        <taxon>asterids</taxon>
        <taxon>Ericales</taxon>
        <taxon>Theaceae</taxon>
        <taxon>Camellia</taxon>
    </lineage>
</organism>
<name>A0ACC0FNP9_9ERIC</name>
<dbReference type="Proteomes" id="UP001060215">
    <property type="component" value="Chromosome 13"/>
</dbReference>
<proteinExistence type="predicted"/>
<sequence>MNAESSDSHECVLRDEPTISLDWVTYDLPIILHTGSGDKQKVDKIWNLSMSAQKITNRNYGCTLSSYLMLGYLREAGEVIDQWKQASATELVISNCNRLLKAFSDVGLMETAETFHTLLTEKGCDVIQMSQSKGRPVFQVIRER</sequence>
<reference evidence="1 2" key="1">
    <citation type="journal article" date="2022" name="Plant J.">
        <title>Chromosome-level genome of Camellia lanceoleosa provides a valuable resource for understanding genome evolution and self-incompatibility.</title>
        <authorList>
            <person name="Gong W."/>
            <person name="Xiao S."/>
            <person name="Wang L."/>
            <person name="Liao Z."/>
            <person name="Chang Y."/>
            <person name="Mo W."/>
            <person name="Hu G."/>
            <person name="Li W."/>
            <person name="Zhao G."/>
            <person name="Zhu H."/>
            <person name="Hu X."/>
            <person name="Ji K."/>
            <person name="Xiang X."/>
            <person name="Song Q."/>
            <person name="Yuan D."/>
            <person name="Jin S."/>
            <person name="Zhang L."/>
        </authorList>
    </citation>
    <scope>NUCLEOTIDE SEQUENCE [LARGE SCALE GENOMIC DNA]</scope>
    <source>
        <strain evidence="1">SQ_2022a</strain>
    </source>
</reference>
<dbReference type="EMBL" id="CM045770">
    <property type="protein sequence ID" value="KAI7990350.1"/>
    <property type="molecule type" value="Genomic_DNA"/>
</dbReference>
<evidence type="ECO:0000313" key="2">
    <source>
        <dbReference type="Proteomes" id="UP001060215"/>
    </source>
</evidence>
<comment type="caution">
    <text evidence="1">The sequence shown here is derived from an EMBL/GenBank/DDBJ whole genome shotgun (WGS) entry which is preliminary data.</text>
</comment>
<protein>
    <submittedName>
        <fullName evidence="1">Pentatricopeptide repeat-containing protein</fullName>
    </submittedName>
</protein>
<evidence type="ECO:0000313" key="1">
    <source>
        <dbReference type="EMBL" id="KAI7990350.1"/>
    </source>
</evidence>